<dbReference type="PROSITE" id="PS51217">
    <property type="entry name" value="UVRD_HELICASE_CTER"/>
    <property type="match status" value="1"/>
</dbReference>
<dbReference type="Pfam" id="PF13361">
    <property type="entry name" value="UvrD_C"/>
    <property type="match status" value="1"/>
</dbReference>
<dbReference type="Gene3D" id="1.10.10.160">
    <property type="match status" value="1"/>
</dbReference>
<evidence type="ECO:0000313" key="14">
    <source>
        <dbReference type="Proteomes" id="UP000472916"/>
    </source>
</evidence>
<dbReference type="EMBL" id="WWSC01000001">
    <property type="protein sequence ID" value="MZK40174.1"/>
    <property type="molecule type" value="Genomic_DNA"/>
</dbReference>
<evidence type="ECO:0000259" key="11">
    <source>
        <dbReference type="PROSITE" id="PS51198"/>
    </source>
</evidence>
<dbReference type="GO" id="GO:0016787">
    <property type="term" value="F:hydrolase activity"/>
    <property type="evidence" value="ECO:0007669"/>
    <property type="project" value="UniProtKB-UniRule"/>
</dbReference>
<evidence type="ECO:0000259" key="12">
    <source>
        <dbReference type="PROSITE" id="PS51217"/>
    </source>
</evidence>
<proteinExistence type="inferred from homology"/>
<feature type="domain" description="UvrD-like helicase C-terminal" evidence="12">
    <location>
        <begin position="293"/>
        <end position="566"/>
    </location>
</feature>
<dbReference type="InterPro" id="IPR014016">
    <property type="entry name" value="UvrD-like_ATP-bd"/>
</dbReference>
<dbReference type="PANTHER" id="PTHR11070:SF30">
    <property type="entry name" value="F-BOX DNA HELICASE 1"/>
    <property type="match status" value="1"/>
</dbReference>
<evidence type="ECO:0000256" key="6">
    <source>
        <dbReference type="ARBA" id="ARBA00023235"/>
    </source>
</evidence>
<feature type="domain" description="UvrD-like helicase ATP-binding" evidence="11">
    <location>
        <begin position="12"/>
        <end position="292"/>
    </location>
</feature>
<accession>A0A6L8RV78</accession>
<keyword evidence="6" id="KW-0413">Isomerase</keyword>
<evidence type="ECO:0000256" key="7">
    <source>
        <dbReference type="ARBA" id="ARBA00034617"/>
    </source>
</evidence>
<protein>
    <recommendedName>
        <fullName evidence="8">DNA 3'-5' helicase</fullName>
        <ecNumber evidence="8">5.6.2.4</ecNumber>
    </recommendedName>
</protein>
<evidence type="ECO:0000256" key="5">
    <source>
        <dbReference type="ARBA" id="ARBA00022840"/>
    </source>
</evidence>
<dbReference type="GO" id="GO:0043138">
    <property type="term" value="F:3'-5' DNA helicase activity"/>
    <property type="evidence" value="ECO:0007669"/>
    <property type="project" value="UniProtKB-EC"/>
</dbReference>
<name>A0A6L8RV78_9FIRM</name>
<dbReference type="GO" id="GO:0003677">
    <property type="term" value="F:DNA binding"/>
    <property type="evidence" value="ECO:0007669"/>
    <property type="project" value="InterPro"/>
</dbReference>
<comment type="catalytic activity">
    <reaction evidence="9">
        <text>ATP + H2O = ADP + phosphate + H(+)</text>
        <dbReference type="Rhea" id="RHEA:13065"/>
        <dbReference type="ChEBI" id="CHEBI:15377"/>
        <dbReference type="ChEBI" id="CHEBI:15378"/>
        <dbReference type="ChEBI" id="CHEBI:30616"/>
        <dbReference type="ChEBI" id="CHEBI:43474"/>
        <dbReference type="ChEBI" id="CHEBI:456216"/>
        <dbReference type="EC" id="5.6.2.4"/>
    </reaction>
</comment>
<reference evidence="13 14" key="1">
    <citation type="journal article" date="2019" name="Nat. Med.">
        <title>A library of human gut bacterial isolates paired with longitudinal multiomics data enables mechanistic microbiome research.</title>
        <authorList>
            <person name="Poyet M."/>
            <person name="Groussin M."/>
            <person name="Gibbons S.M."/>
            <person name="Avila-Pacheco J."/>
            <person name="Jiang X."/>
            <person name="Kearney S.M."/>
            <person name="Perrotta A.R."/>
            <person name="Berdy B."/>
            <person name="Zhao S."/>
            <person name="Lieberman T.D."/>
            <person name="Swanson P.K."/>
            <person name="Smith M."/>
            <person name="Roesemann S."/>
            <person name="Alexander J.E."/>
            <person name="Rich S.A."/>
            <person name="Livny J."/>
            <person name="Vlamakis H."/>
            <person name="Clish C."/>
            <person name="Bullock K."/>
            <person name="Deik A."/>
            <person name="Scott J."/>
            <person name="Pierce K.A."/>
            <person name="Xavier R.J."/>
            <person name="Alm E.J."/>
        </authorList>
    </citation>
    <scope>NUCLEOTIDE SEQUENCE [LARGE SCALE GENOMIC DNA]</scope>
    <source>
        <strain evidence="13 14">BIOML-A6</strain>
    </source>
</reference>
<dbReference type="Pfam" id="PF00580">
    <property type="entry name" value="UvrD-helicase"/>
    <property type="match status" value="1"/>
</dbReference>
<evidence type="ECO:0000256" key="4">
    <source>
        <dbReference type="ARBA" id="ARBA00022806"/>
    </source>
</evidence>
<sequence>MEWKEFETTFSVKLNQQQKEAVQSTKGPVLLLAVPGSGKTTVLVTRLGYMIYCKNIPPESILTVTYTVAATKDMSERFAVHFGEDMAKRLEFRTINGICARIIQYYGRRIGKTPFELVKDEKATTGMLIRICQDHGMGYPTESDLKNVRTLITYIKNMMLNEEELQKLEEESDIRIAGIYREYCRQMREQKLMDYDDQMLYAYNILRKDPGVLAYFQNRYPYICVDEAQDTSKIQHAIIALLAAGTGNLFMVGDEDQSIYGFRAAYPEALLSFEKKHSGAKVLLMEENFRSNAKIVEAADKFIQKNTLRHEKHMRAAREAGADIREISLKSRKAQYVYLMKAAQECTTGMAGMSGSEEHRGRADASVTETAVLYRDNECAIPLIDLLERKNIPYRMRNADLSFFTHRTVLDVQNIIRFAMDPKDTELFMQIYYRLKLFFNKKDALRYAQISQEKDMEVLDAALKYGNLEKYQEDNIRNLKRQMVRILNMPGDEAVNQILTYMGYQDYLKKMGMNANKLETVKLIGSRVESPEKLLERLEELRTIIQEKVSDKDCPFILSTMHASKGLEYDTVYLLDVMDGILPEKVLANPRTASKEELETYEEERRLFYVGVTRAKNQLNVFTTNKPSKFCSELLGKRNLRENQQKEYAGIKKWGDYSPAGTYGIKGNGMYHGYGTGHGSQKQPGKSYQELADALGEGMIVKHKKFGEGVVVDMEGEHIRIQFGDNVKNMDLKVLARLGMLEI</sequence>
<dbReference type="GO" id="GO:0031297">
    <property type="term" value="P:replication fork processing"/>
    <property type="evidence" value="ECO:0007669"/>
    <property type="project" value="TreeGrafter"/>
</dbReference>
<feature type="binding site" evidence="10">
    <location>
        <begin position="33"/>
        <end position="40"/>
    </location>
    <ligand>
        <name>ATP</name>
        <dbReference type="ChEBI" id="CHEBI:30616"/>
    </ligand>
</feature>
<evidence type="ECO:0000256" key="10">
    <source>
        <dbReference type="PROSITE-ProRule" id="PRU00560"/>
    </source>
</evidence>
<dbReference type="Gene3D" id="3.40.50.300">
    <property type="entry name" value="P-loop containing nucleotide triphosphate hydrolases"/>
    <property type="match status" value="2"/>
</dbReference>
<evidence type="ECO:0000256" key="8">
    <source>
        <dbReference type="ARBA" id="ARBA00034808"/>
    </source>
</evidence>
<evidence type="ECO:0000256" key="9">
    <source>
        <dbReference type="ARBA" id="ARBA00048988"/>
    </source>
</evidence>
<organism evidence="13 14">
    <name type="scientific">Dorea longicatena</name>
    <dbReference type="NCBI Taxonomy" id="88431"/>
    <lineage>
        <taxon>Bacteria</taxon>
        <taxon>Bacillati</taxon>
        <taxon>Bacillota</taxon>
        <taxon>Clostridia</taxon>
        <taxon>Lachnospirales</taxon>
        <taxon>Lachnospiraceae</taxon>
        <taxon>Dorea</taxon>
    </lineage>
</organism>
<comment type="similarity">
    <text evidence="1">Belongs to the helicase family. UvrD subfamily.</text>
</comment>
<dbReference type="InterPro" id="IPR013986">
    <property type="entry name" value="DExx_box_DNA_helicase_dom_sf"/>
</dbReference>
<dbReference type="InterPro" id="IPR014017">
    <property type="entry name" value="DNA_helicase_UvrD-like_C"/>
</dbReference>
<evidence type="ECO:0000256" key="1">
    <source>
        <dbReference type="ARBA" id="ARBA00009922"/>
    </source>
</evidence>
<keyword evidence="2 10" id="KW-0547">Nucleotide-binding</keyword>
<keyword evidence="5 10" id="KW-0067">ATP-binding</keyword>
<dbReference type="InterPro" id="IPR000212">
    <property type="entry name" value="DNA_helicase_UvrD/REP"/>
</dbReference>
<dbReference type="CDD" id="cd17932">
    <property type="entry name" value="DEXQc_UvrD"/>
    <property type="match status" value="1"/>
</dbReference>
<dbReference type="InterPro" id="IPR027417">
    <property type="entry name" value="P-loop_NTPase"/>
</dbReference>
<evidence type="ECO:0000256" key="3">
    <source>
        <dbReference type="ARBA" id="ARBA00022801"/>
    </source>
</evidence>
<dbReference type="Gene3D" id="1.10.486.10">
    <property type="entry name" value="PCRA, domain 4"/>
    <property type="match status" value="1"/>
</dbReference>
<dbReference type="GO" id="GO:0005524">
    <property type="term" value="F:ATP binding"/>
    <property type="evidence" value="ECO:0007669"/>
    <property type="project" value="UniProtKB-UniRule"/>
</dbReference>
<evidence type="ECO:0000256" key="2">
    <source>
        <dbReference type="ARBA" id="ARBA00022741"/>
    </source>
</evidence>
<dbReference type="GO" id="GO:0000724">
    <property type="term" value="P:double-strand break repair via homologous recombination"/>
    <property type="evidence" value="ECO:0007669"/>
    <property type="project" value="TreeGrafter"/>
</dbReference>
<dbReference type="AlphaFoldDB" id="A0A6L8RV78"/>
<evidence type="ECO:0000313" key="13">
    <source>
        <dbReference type="EMBL" id="MZK40174.1"/>
    </source>
</evidence>
<keyword evidence="4 10" id="KW-0347">Helicase</keyword>
<dbReference type="SUPFAM" id="SSF52540">
    <property type="entry name" value="P-loop containing nucleoside triphosphate hydrolases"/>
    <property type="match status" value="1"/>
</dbReference>
<keyword evidence="3 10" id="KW-0378">Hydrolase</keyword>
<comment type="catalytic activity">
    <reaction evidence="7">
        <text>Couples ATP hydrolysis with the unwinding of duplex DNA by translocating in the 3'-5' direction.</text>
        <dbReference type="EC" id="5.6.2.4"/>
    </reaction>
</comment>
<dbReference type="PANTHER" id="PTHR11070">
    <property type="entry name" value="UVRD / RECB / PCRA DNA HELICASE FAMILY MEMBER"/>
    <property type="match status" value="1"/>
</dbReference>
<dbReference type="Proteomes" id="UP000472916">
    <property type="component" value="Unassembled WGS sequence"/>
</dbReference>
<dbReference type="EC" id="5.6.2.4" evidence="8"/>
<gene>
    <name evidence="13" type="ORF">GT528_00285</name>
</gene>
<comment type="caution">
    <text evidence="13">The sequence shown here is derived from an EMBL/GenBank/DDBJ whole genome shotgun (WGS) entry which is preliminary data.</text>
</comment>
<dbReference type="PROSITE" id="PS51198">
    <property type="entry name" value="UVRD_HELICASE_ATP_BIND"/>
    <property type="match status" value="1"/>
</dbReference>